<proteinExistence type="predicted"/>
<keyword evidence="3" id="KW-1185">Reference proteome</keyword>
<evidence type="ECO:0000256" key="1">
    <source>
        <dbReference type="SAM" id="SignalP"/>
    </source>
</evidence>
<dbReference type="Proteomes" id="UP001482231">
    <property type="component" value="Unassembled WGS sequence"/>
</dbReference>
<protein>
    <submittedName>
        <fullName evidence="2">Penicillin-binding protein activator LpoB</fullName>
    </submittedName>
</protein>
<accession>A0ABV0EG61</accession>
<dbReference type="RefSeq" id="WP_347308769.1">
    <property type="nucleotide sequence ID" value="NZ_JBAJEX010000009.1"/>
</dbReference>
<dbReference type="Gene3D" id="3.40.50.10610">
    <property type="entry name" value="ABC-type transport auxiliary lipoprotein component"/>
    <property type="match status" value="1"/>
</dbReference>
<organism evidence="2 3">
    <name type="scientific">Thiobacter aerophilum</name>
    <dbReference type="NCBI Taxonomy" id="3121275"/>
    <lineage>
        <taxon>Bacteria</taxon>
        <taxon>Pseudomonadati</taxon>
        <taxon>Pseudomonadota</taxon>
        <taxon>Betaproteobacteria</taxon>
        <taxon>Burkholderiales</taxon>
        <taxon>Thiobacteraceae</taxon>
        <taxon>Thiobacter</taxon>
    </lineage>
</organism>
<reference evidence="2 3" key="1">
    <citation type="submission" date="2024-02" db="EMBL/GenBank/DDBJ databases">
        <title>New thermophilic sulfur-oxidizing bacteria from a hot springs of the Uzon caldera (Kamchatka, Russia).</title>
        <authorList>
            <person name="Dukat A.M."/>
            <person name="Elcheninov A.G."/>
            <person name="Frolov E.N."/>
        </authorList>
    </citation>
    <scope>NUCLEOTIDE SEQUENCE [LARGE SCALE GENOMIC DNA]</scope>
    <source>
        <strain evidence="2 3">AK1</strain>
    </source>
</reference>
<feature type="signal peptide" evidence="1">
    <location>
        <begin position="1"/>
        <end position="21"/>
    </location>
</feature>
<gene>
    <name evidence="2" type="ORF">V6E02_10585</name>
</gene>
<comment type="caution">
    <text evidence="2">The sequence shown here is derived from an EMBL/GenBank/DDBJ whole genome shotgun (WGS) entry which is preliminary data.</text>
</comment>
<keyword evidence="1" id="KW-0732">Signal</keyword>
<evidence type="ECO:0000313" key="3">
    <source>
        <dbReference type="Proteomes" id="UP001482231"/>
    </source>
</evidence>
<sequence>MRWKTLLLLACFFPWLLAACATVERSPAPTLEPQATWAIAPFANYTETPLAGSRAQAVASQWIAARVSPRVVTPPPAWLDESLFEKAQPRSLQELLQWAKGQGARYLLTGSVSEWRYKVGVDGEPAVGLTVTVYDVASGARLYSAVGGKSGYARESVAAVAQKLTAELLAPLATAP</sequence>
<evidence type="ECO:0000313" key="2">
    <source>
        <dbReference type="EMBL" id="MEO1767656.1"/>
    </source>
</evidence>
<dbReference type="EMBL" id="JBAJEX010000009">
    <property type="protein sequence ID" value="MEO1767656.1"/>
    <property type="molecule type" value="Genomic_DNA"/>
</dbReference>
<dbReference type="PROSITE" id="PS51257">
    <property type="entry name" value="PROKAR_LIPOPROTEIN"/>
    <property type="match status" value="1"/>
</dbReference>
<feature type="chain" id="PRO_5046710227" evidence="1">
    <location>
        <begin position="22"/>
        <end position="176"/>
    </location>
</feature>
<name>A0ABV0EG61_9BURK</name>